<proteinExistence type="predicted"/>
<organism evidence="1 2">
    <name type="scientific">Serinus canaria</name>
    <name type="common">Island canary</name>
    <name type="synonym">Fringilla canaria</name>
    <dbReference type="NCBI Taxonomy" id="9135"/>
    <lineage>
        <taxon>Eukaryota</taxon>
        <taxon>Metazoa</taxon>
        <taxon>Chordata</taxon>
        <taxon>Craniata</taxon>
        <taxon>Vertebrata</taxon>
        <taxon>Euteleostomi</taxon>
        <taxon>Archelosauria</taxon>
        <taxon>Archosauria</taxon>
        <taxon>Dinosauria</taxon>
        <taxon>Saurischia</taxon>
        <taxon>Theropoda</taxon>
        <taxon>Coelurosauria</taxon>
        <taxon>Aves</taxon>
        <taxon>Neognathae</taxon>
        <taxon>Neoaves</taxon>
        <taxon>Telluraves</taxon>
        <taxon>Australaves</taxon>
        <taxon>Passeriformes</taxon>
        <taxon>Passeroidea</taxon>
        <taxon>Fringillidae</taxon>
        <taxon>Carduelinae</taxon>
        <taxon>Serinus</taxon>
    </lineage>
</organism>
<sequence length="105" mass="11484">MGMAKPPFFEQPCFNLHFQGSGRRLGPVVYSAVQALNGHELLYLCFMGAIWAAARLSNSPGVIPAVMVAWELGREPAGRFFSVGFWVVSPNLILACLGELAMRQD</sequence>
<reference evidence="1" key="2">
    <citation type="submission" date="2025-09" db="UniProtKB">
        <authorList>
            <consortium name="Ensembl"/>
        </authorList>
    </citation>
    <scope>IDENTIFICATION</scope>
</reference>
<dbReference type="AlphaFoldDB" id="A0A8C9MFA5"/>
<evidence type="ECO:0000313" key="2">
    <source>
        <dbReference type="Proteomes" id="UP000694409"/>
    </source>
</evidence>
<dbReference type="Proteomes" id="UP000694409">
    <property type="component" value="Unassembled WGS sequence"/>
</dbReference>
<name>A0A8C9MFA5_SERCA</name>
<reference evidence="1" key="1">
    <citation type="submission" date="2025-08" db="UniProtKB">
        <authorList>
            <consortium name="Ensembl"/>
        </authorList>
    </citation>
    <scope>IDENTIFICATION</scope>
</reference>
<accession>A0A8C9MFA5</accession>
<protein>
    <submittedName>
        <fullName evidence="1">Uncharacterized protein</fullName>
    </submittedName>
</protein>
<dbReference type="Ensembl" id="ENSSCAT00000002810.1">
    <property type="protein sequence ID" value="ENSSCAP00000002352.1"/>
    <property type="gene ID" value="ENSSCAG00000002064.1"/>
</dbReference>
<evidence type="ECO:0000313" key="1">
    <source>
        <dbReference type="Ensembl" id="ENSSCAP00000002352.1"/>
    </source>
</evidence>
<keyword evidence="2" id="KW-1185">Reference proteome</keyword>